<dbReference type="CDD" id="cd00028">
    <property type="entry name" value="B_lectin"/>
    <property type="match status" value="2"/>
</dbReference>
<dbReference type="CDD" id="cd01098">
    <property type="entry name" value="PAN_AP_plant"/>
    <property type="match status" value="2"/>
</dbReference>
<feature type="domain" description="Bulb-type lectin" evidence="23">
    <location>
        <begin position="36"/>
        <end position="161"/>
    </location>
</feature>
<feature type="transmembrane region" description="Helical" evidence="21">
    <location>
        <begin position="1204"/>
        <end position="1227"/>
    </location>
</feature>
<keyword evidence="9" id="KW-0430">Lectin</keyword>
<evidence type="ECO:0000256" key="4">
    <source>
        <dbReference type="ARBA" id="ARBA00022527"/>
    </source>
</evidence>
<dbReference type="PROSITE" id="PS00108">
    <property type="entry name" value="PROTEIN_KINASE_ST"/>
    <property type="match status" value="2"/>
</dbReference>
<dbReference type="Gramene" id="OBART01G07680.1">
    <property type="protein sequence ID" value="OBART01G07680.1"/>
    <property type="gene ID" value="OBART01G07680"/>
</dbReference>
<dbReference type="SUPFAM" id="SSF51110">
    <property type="entry name" value="alpha-D-mannose-specific plant lectins"/>
    <property type="match status" value="2"/>
</dbReference>
<dbReference type="Pfam" id="PF01453">
    <property type="entry name" value="B_lectin"/>
    <property type="match status" value="2"/>
</dbReference>
<keyword evidence="7 21" id="KW-0812">Transmembrane</keyword>
<evidence type="ECO:0000256" key="7">
    <source>
        <dbReference type="ARBA" id="ARBA00022692"/>
    </source>
</evidence>
<evidence type="ECO:0000256" key="9">
    <source>
        <dbReference type="ARBA" id="ARBA00022734"/>
    </source>
</evidence>
<evidence type="ECO:0000313" key="25">
    <source>
        <dbReference type="EnsemblPlants" id="OBART01G07680.1"/>
    </source>
</evidence>
<reference evidence="25" key="2">
    <citation type="submission" date="2015-03" db="UniProtKB">
        <authorList>
            <consortium name="EnsemblPlants"/>
        </authorList>
    </citation>
    <scope>IDENTIFICATION</scope>
</reference>
<evidence type="ECO:0000259" key="23">
    <source>
        <dbReference type="PROSITE" id="PS50927"/>
    </source>
</evidence>
<dbReference type="GO" id="GO:0005886">
    <property type="term" value="C:plasma membrane"/>
    <property type="evidence" value="ECO:0007669"/>
    <property type="project" value="UniProtKB-SubCell"/>
</dbReference>
<dbReference type="HOGENOM" id="CLU_000288_178_2_1"/>
<feature type="transmembrane region" description="Helical" evidence="21">
    <location>
        <begin position="422"/>
        <end position="444"/>
    </location>
</feature>
<evidence type="ECO:0000256" key="15">
    <source>
        <dbReference type="ARBA" id="ARBA00023157"/>
    </source>
</evidence>
<dbReference type="Proteomes" id="UP000026960">
    <property type="component" value="Chromosome 1"/>
</dbReference>
<dbReference type="PROSITE" id="PS50011">
    <property type="entry name" value="PROTEIN_KINASE_DOM"/>
    <property type="match status" value="2"/>
</dbReference>
<feature type="binding site" evidence="20">
    <location>
        <position position="504"/>
    </location>
    <ligand>
        <name>ATP</name>
        <dbReference type="ChEBI" id="CHEBI:30616"/>
    </ligand>
</feature>
<dbReference type="FunFam" id="1.10.510.10:FF:000227">
    <property type="entry name" value="Serine/threonine-protein kinase"/>
    <property type="match status" value="2"/>
</dbReference>
<dbReference type="PROSITE" id="PS00107">
    <property type="entry name" value="PROTEIN_KINASE_ATP"/>
    <property type="match status" value="2"/>
</dbReference>
<evidence type="ECO:0000259" key="22">
    <source>
        <dbReference type="PROSITE" id="PS50011"/>
    </source>
</evidence>
<dbReference type="SMART" id="SM00108">
    <property type="entry name" value="B_lectin"/>
    <property type="match status" value="2"/>
</dbReference>
<evidence type="ECO:0000256" key="3">
    <source>
        <dbReference type="ARBA" id="ARBA00022475"/>
    </source>
</evidence>
<dbReference type="Gene3D" id="1.10.510.10">
    <property type="entry name" value="Transferase(Phosphotransferase) domain 1"/>
    <property type="match status" value="2"/>
</dbReference>
<feature type="binding site" evidence="20">
    <location>
        <position position="1284"/>
    </location>
    <ligand>
        <name>ATP</name>
        <dbReference type="ChEBI" id="CHEBI:30616"/>
    </ligand>
</feature>
<evidence type="ECO:0000256" key="18">
    <source>
        <dbReference type="ARBA" id="ARBA00047899"/>
    </source>
</evidence>
<keyword evidence="14 21" id="KW-0472">Membrane</keyword>
<name>A0A0D3EL74_9ORYZ</name>
<protein>
    <recommendedName>
        <fullName evidence="2">non-specific serine/threonine protein kinase</fullName>
        <ecNumber evidence="2">2.7.11.1</ecNumber>
    </recommendedName>
</protein>
<dbReference type="SMART" id="SM00473">
    <property type="entry name" value="PAN_AP"/>
    <property type="match status" value="2"/>
</dbReference>
<evidence type="ECO:0000256" key="13">
    <source>
        <dbReference type="ARBA" id="ARBA00022989"/>
    </source>
</evidence>
<evidence type="ECO:0000256" key="16">
    <source>
        <dbReference type="ARBA" id="ARBA00023170"/>
    </source>
</evidence>
<dbReference type="PROSITE" id="PS50927">
    <property type="entry name" value="BULB_LECTIN"/>
    <property type="match status" value="2"/>
</dbReference>
<evidence type="ECO:0000256" key="17">
    <source>
        <dbReference type="ARBA" id="ARBA00023180"/>
    </source>
</evidence>
<dbReference type="GO" id="GO:0051707">
    <property type="term" value="P:response to other organism"/>
    <property type="evidence" value="ECO:0007669"/>
    <property type="project" value="UniProtKB-ARBA"/>
</dbReference>
<dbReference type="InterPro" id="IPR000719">
    <property type="entry name" value="Prot_kinase_dom"/>
</dbReference>
<dbReference type="CDD" id="cd14066">
    <property type="entry name" value="STKc_IRAK"/>
    <property type="match status" value="2"/>
</dbReference>
<dbReference type="InterPro" id="IPR036426">
    <property type="entry name" value="Bulb-type_lectin_dom_sf"/>
</dbReference>
<dbReference type="EC" id="2.7.11.1" evidence="2"/>
<dbReference type="GO" id="GO:0005524">
    <property type="term" value="F:ATP binding"/>
    <property type="evidence" value="ECO:0007669"/>
    <property type="project" value="UniProtKB-UniRule"/>
</dbReference>
<comment type="subcellular location">
    <subcellularLocation>
        <location evidence="1">Cell membrane</location>
        <topology evidence="1">Single-pass type I membrane protein</topology>
    </subcellularLocation>
</comment>
<evidence type="ECO:0000256" key="1">
    <source>
        <dbReference type="ARBA" id="ARBA00004251"/>
    </source>
</evidence>
<reference evidence="25" key="1">
    <citation type="journal article" date="2009" name="Rice">
        <title>De Novo Next Generation Sequencing of Plant Genomes.</title>
        <authorList>
            <person name="Rounsley S."/>
            <person name="Marri P.R."/>
            <person name="Yu Y."/>
            <person name="He R."/>
            <person name="Sisneros N."/>
            <person name="Goicoechea J.L."/>
            <person name="Lee S.J."/>
            <person name="Angelova A."/>
            <person name="Kudrna D."/>
            <person name="Luo M."/>
            <person name="Affourtit J."/>
            <person name="Desany B."/>
            <person name="Knight J."/>
            <person name="Niazi F."/>
            <person name="Egholm M."/>
            <person name="Wing R.A."/>
        </authorList>
    </citation>
    <scope>NUCLEOTIDE SEQUENCE [LARGE SCALE GENOMIC DNA]</scope>
    <source>
        <strain evidence="25">cv. IRGC 105608</strain>
    </source>
</reference>
<dbReference type="Gene3D" id="2.90.10.10">
    <property type="entry name" value="Bulb-type lectin domain"/>
    <property type="match status" value="2"/>
</dbReference>
<feature type="domain" description="Protein kinase" evidence="22">
    <location>
        <begin position="475"/>
        <end position="747"/>
    </location>
</feature>
<dbReference type="Gene3D" id="3.30.200.20">
    <property type="entry name" value="Phosphorylase Kinase, domain 1"/>
    <property type="match status" value="2"/>
</dbReference>
<keyword evidence="6" id="KW-0808">Transferase</keyword>
<dbReference type="FunFam" id="3.30.200.20:FF:000178">
    <property type="entry name" value="serine/threonine-protein kinase PBS1-like"/>
    <property type="match status" value="1"/>
</dbReference>
<keyword evidence="16" id="KW-0675">Receptor</keyword>
<dbReference type="GO" id="GO:0004674">
    <property type="term" value="F:protein serine/threonine kinase activity"/>
    <property type="evidence" value="ECO:0007669"/>
    <property type="project" value="UniProtKB-KW"/>
</dbReference>
<dbReference type="Pfam" id="PF00069">
    <property type="entry name" value="Pkinase"/>
    <property type="match status" value="2"/>
</dbReference>
<keyword evidence="3" id="KW-1003">Cell membrane</keyword>
<feature type="domain" description="Apple" evidence="24">
    <location>
        <begin position="1115"/>
        <end position="1190"/>
    </location>
</feature>
<keyword evidence="11" id="KW-0418">Kinase</keyword>
<dbReference type="GO" id="GO:0030246">
    <property type="term" value="F:carbohydrate binding"/>
    <property type="evidence" value="ECO:0007669"/>
    <property type="project" value="UniProtKB-KW"/>
</dbReference>
<accession>A0A0D3EL74</accession>
<evidence type="ECO:0000256" key="8">
    <source>
        <dbReference type="ARBA" id="ARBA00022729"/>
    </source>
</evidence>
<dbReference type="InterPro" id="IPR017441">
    <property type="entry name" value="Protein_kinase_ATP_BS"/>
</dbReference>
<keyword evidence="5" id="KW-0597">Phosphoprotein</keyword>
<dbReference type="InterPro" id="IPR008271">
    <property type="entry name" value="Ser/Thr_kinase_AS"/>
</dbReference>
<evidence type="ECO:0000256" key="6">
    <source>
        <dbReference type="ARBA" id="ARBA00022679"/>
    </source>
</evidence>
<dbReference type="PANTHER" id="PTHR47974">
    <property type="entry name" value="OS07G0415500 PROTEIN"/>
    <property type="match status" value="1"/>
</dbReference>
<evidence type="ECO:0000256" key="11">
    <source>
        <dbReference type="ARBA" id="ARBA00022777"/>
    </source>
</evidence>
<dbReference type="InterPro" id="IPR001480">
    <property type="entry name" value="Bulb-type_lectin_dom"/>
</dbReference>
<dbReference type="FunFam" id="3.30.200.20:FF:000370">
    <property type="entry name" value="Receptor-like protein kinase 4"/>
    <property type="match status" value="1"/>
</dbReference>
<keyword evidence="26" id="KW-1185">Reference proteome</keyword>
<keyword evidence="8" id="KW-0732">Signal</keyword>
<keyword evidence="13 21" id="KW-1133">Transmembrane helix</keyword>
<sequence length="1554" mass="174012">MEKRSKEMFSLFSFVVIFLCLITNAIYSGSKFVHATDTLLPGKSLSGNQVLISKGGAFRLGFNCLSPPCYSDSTFGIWYIKSSTCRSLLVWAPVANFCIFNPWSSSFILSEDGKLNLIIDGSLSWSSNGVETSVSAVAILLDNGNLVIRDQVNSTMVFWQSFDNPIGILLPGGWLGFNRMTGKNVSLSSKYSTDGYDAYDTGNFILDINANEGRGFTINAPDFNSGNTYKIKYSGAFPRWMGVRADGGSFLLFNDADIYVQLYPDGNVTAAKLGDCGSVLWSAPENWCDFDSYCGSNSFCIIPSKESFFESPCYDFSDLGYLMNVSLNCRYNAPHKQNVSFHPMVGVYKFPQNEWSIEVRSIRECEAACYSDCSCTSFAFNKTCLLWYGELQNTIVFDSRSEGYLMYMRVVEQKQEKSEYKVAIIVVTVIGGLVLILISMILLWRGKRKLFTEKPVNSDSRLMIFSNSQLKNATKGFSEKLGEGGFGCVFKGTLPGFSVVAVKKLKDLRQGQKQFRSEVQTIGMIQHINLVRLLGFCAEGSKRLLVYEYLVNGSLNSHLFSNYSAKLTWNLRYCIAHGIAKGLAYLHEECRHCIIHCDMKPDNVLLDAEFCPKIADFGMAKLLGRDFSRALTTMRGTIGYLAPEWISGLPITHKADVYSYGMMLLEIISGRRNSEKIKEGRHTYFPIYAACKVNESDVMCLLDRRLDGNADAEQLEKACRIACWCIQDAEDHRPMMGQVVHMLEGVMDVEVPPIPRSLQYFVGMEDNNTQSAEYEAKVFDEMAQQRGGHHQRHAGLRIPARNLIQMKKGNKCKPLLLSSSTVILLSSTIFIHLVCQLAYATSATDTLLPGQSLHGNQTLVSKDGSFKLGFNWLSASFGIWFAKSICHELVWEPDKNYSIGDPQSLSLTFLENGTLQLLNNDSLLWSTHYVKKTSVSVVLVLLDIGNLVIRDETNDSMVLWQSFDYPSDTILPGGGLGFNKIIGKNISLISPSSLYSLELDTRSRGFIIRDIPSGSMLSGNFPSWMKIREDGTDFVMFYDAQTYLHLDDGGRIVLYNLGDCYSPLWFYPENPFGYCGPYGLYSSYSRSCGCPIGFDAHNTETNRFLGCSRLVPIICAESMFYVIDGIDSFPDRPQFLMAKSTEECEAVCSSYCSCMAYAYDVTCLLWYGELWNTTMLGSDSVGRHIYIRVSQQETSLKNSKHVNIVVLVAGILSLIISVALSFLWIFLAKLFATRPLDARSGLMVFSYAQVKNATKNFSEKLGEGGFGSVFKGTLPGCSVMAVKKLKCVFRVEKQFRSEVQTIGMIQHTNLVRLLGFCVTERNRLLVYEYMPNGSLSSHLFSDNSETLCWQLRYCVALGTARGLAYLHEECMDCIVHCDMKPDNVLIDTDFCPKIADFGMAKLLNRDFSRALTTMRGTIGYLAPEWISGLPITHKADVYSYGLMLLEIISGRRNSEKIKEGRHTYFPIYAACKVNEGDVMCLLDSRLEGNADAEQLERACRIACWCIQDYEDQRPMMGQVVLMLEGVMDVLVPPIPMSLQNFVGMEDHSTDLDTF</sequence>
<feature type="domain" description="Protein kinase" evidence="22">
    <location>
        <begin position="1255"/>
        <end position="1530"/>
    </location>
</feature>
<evidence type="ECO:0000256" key="5">
    <source>
        <dbReference type="ARBA" id="ARBA00022553"/>
    </source>
</evidence>
<dbReference type="SMART" id="SM00220">
    <property type="entry name" value="S_TKc"/>
    <property type="match status" value="2"/>
</dbReference>
<dbReference type="SUPFAM" id="SSF56112">
    <property type="entry name" value="Protein kinase-like (PK-like)"/>
    <property type="match status" value="2"/>
</dbReference>
<evidence type="ECO:0000256" key="20">
    <source>
        <dbReference type="PROSITE-ProRule" id="PRU10141"/>
    </source>
</evidence>
<evidence type="ECO:0000256" key="14">
    <source>
        <dbReference type="ARBA" id="ARBA00023136"/>
    </source>
</evidence>
<keyword evidence="12 20" id="KW-0067">ATP-binding</keyword>
<dbReference type="InterPro" id="IPR011009">
    <property type="entry name" value="Kinase-like_dom_sf"/>
</dbReference>
<evidence type="ECO:0000259" key="24">
    <source>
        <dbReference type="PROSITE" id="PS50948"/>
    </source>
</evidence>
<evidence type="ECO:0000256" key="2">
    <source>
        <dbReference type="ARBA" id="ARBA00012513"/>
    </source>
</evidence>
<keyword evidence="15" id="KW-1015">Disulfide bond</keyword>
<evidence type="ECO:0000256" key="12">
    <source>
        <dbReference type="ARBA" id="ARBA00022840"/>
    </source>
</evidence>
<feature type="domain" description="Bulb-type lectin" evidence="23">
    <location>
        <begin position="844"/>
        <end position="962"/>
    </location>
</feature>
<keyword evidence="10 20" id="KW-0547">Nucleotide-binding</keyword>
<dbReference type="Pfam" id="PF08276">
    <property type="entry name" value="PAN_2"/>
    <property type="match status" value="2"/>
</dbReference>
<evidence type="ECO:0000256" key="21">
    <source>
        <dbReference type="SAM" id="Phobius"/>
    </source>
</evidence>
<evidence type="ECO:0000313" key="26">
    <source>
        <dbReference type="Proteomes" id="UP000026960"/>
    </source>
</evidence>
<dbReference type="PROSITE" id="PS50948">
    <property type="entry name" value="PAN"/>
    <property type="match status" value="2"/>
</dbReference>
<feature type="domain" description="Apple" evidence="24">
    <location>
        <begin position="329"/>
        <end position="411"/>
    </location>
</feature>
<keyword evidence="17" id="KW-0325">Glycoprotein</keyword>
<dbReference type="InterPro" id="IPR003609">
    <property type="entry name" value="Pan_app"/>
</dbReference>
<proteinExistence type="predicted"/>
<dbReference type="PANTHER" id="PTHR47974:SF19">
    <property type="entry name" value="RECEPTOR-LIKE SERINE_THREONINE-PROTEIN KINASE"/>
    <property type="match status" value="1"/>
</dbReference>
<dbReference type="PaxDb" id="65489-OBART01G07680.1"/>
<comment type="catalytic activity">
    <reaction evidence="18">
        <text>L-threonyl-[protein] + ATP = O-phospho-L-threonyl-[protein] + ADP + H(+)</text>
        <dbReference type="Rhea" id="RHEA:46608"/>
        <dbReference type="Rhea" id="RHEA-COMP:11060"/>
        <dbReference type="Rhea" id="RHEA-COMP:11605"/>
        <dbReference type="ChEBI" id="CHEBI:15378"/>
        <dbReference type="ChEBI" id="CHEBI:30013"/>
        <dbReference type="ChEBI" id="CHEBI:30616"/>
        <dbReference type="ChEBI" id="CHEBI:61977"/>
        <dbReference type="ChEBI" id="CHEBI:456216"/>
        <dbReference type="EC" id="2.7.11.1"/>
    </reaction>
</comment>
<evidence type="ECO:0000256" key="10">
    <source>
        <dbReference type="ARBA" id="ARBA00022741"/>
    </source>
</evidence>
<keyword evidence="4" id="KW-0723">Serine/threonine-protein kinase</keyword>
<comment type="catalytic activity">
    <reaction evidence="19">
        <text>L-seryl-[protein] + ATP = O-phospho-L-seryl-[protein] + ADP + H(+)</text>
        <dbReference type="Rhea" id="RHEA:17989"/>
        <dbReference type="Rhea" id="RHEA-COMP:9863"/>
        <dbReference type="Rhea" id="RHEA-COMP:11604"/>
        <dbReference type="ChEBI" id="CHEBI:15378"/>
        <dbReference type="ChEBI" id="CHEBI:29999"/>
        <dbReference type="ChEBI" id="CHEBI:30616"/>
        <dbReference type="ChEBI" id="CHEBI:83421"/>
        <dbReference type="ChEBI" id="CHEBI:456216"/>
        <dbReference type="EC" id="2.7.11.1"/>
    </reaction>
</comment>
<organism evidence="25">
    <name type="scientific">Oryza barthii</name>
    <dbReference type="NCBI Taxonomy" id="65489"/>
    <lineage>
        <taxon>Eukaryota</taxon>
        <taxon>Viridiplantae</taxon>
        <taxon>Streptophyta</taxon>
        <taxon>Embryophyta</taxon>
        <taxon>Tracheophyta</taxon>
        <taxon>Spermatophyta</taxon>
        <taxon>Magnoliopsida</taxon>
        <taxon>Liliopsida</taxon>
        <taxon>Poales</taxon>
        <taxon>Poaceae</taxon>
        <taxon>BOP clade</taxon>
        <taxon>Oryzoideae</taxon>
        <taxon>Oryzeae</taxon>
        <taxon>Oryzinae</taxon>
        <taxon>Oryza</taxon>
    </lineage>
</organism>
<dbReference type="eggNOG" id="ENOG502QUMK">
    <property type="taxonomic scope" value="Eukaryota"/>
</dbReference>
<evidence type="ECO:0000256" key="19">
    <source>
        <dbReference type="ARBA" id="ARBA00048679"/>
    </source>
</evidence>
<dbReference type="EnsemblPlants" id="OBART01G07680.1">
    <property type="protein sequence ID" value="OBART01G07680.1"/>
    <property type="gene ID" value="OBART01G07680"/>
</dbReference>